<dbReference type="OrthoDB" id="6513546at2759"/>
<sequence>MGANNSPIMAECVMRNIDNEINTSAYKPKFYCRFYDDLFIIIKKSQLKDFEMYINSLRSYIRFTIESEVNNEIHFLDVLVQRNQRTFKTKVYRKDSHSNRYLNYNSYNPLCHKKSVVYALVQRAFNIISDVQDIATELNYIRQILINNNYPLDIINNVIKDTKPKTVELPNTSSTAIPKPLVLPYIQVHHKSNKQIKHFFNNKAIKQNTNVIYEINCKDCVAKYVGQTKRDLFIRVKEHRDAIFTDPNKSAVAAHSVDNQHSVNYNFPKILCKCKNESNRKFMEN</sequence>
<gene>
    <name evidence="2" type="ORF">B4U80_02078</name>
</gene>
<dbReference type="STRING" id="299467.A0A443RVL2"/>
<evidence type="ECO:0000313" key="2">
    <source>
        <dbReference type="EMBL" id="RWS19215.1"/>
    </source>
</evidence>
<dbReference type="InterPro" id="IPR058912">
    <property type="entry name" value="HTH_animal"/>
</dbReference>
<dbReference type="Pfam" id="PF26215">
    <property type="entry name" value="HTH_animal"/>
    <property type="match status" value="1"/>
</dbReference>
<accession>A0A443RVL2</accession>
<comment type="caution">
    <text evidence="2">The sequence shown here is derived from an EMBL/GenBank/DDBJ whole genome shotgun (WGS) entry which is preliminary data.</text>
</comment>
<dbReference type="EMBL" id="NCKV01028839">
    <property type="protein sequence ID" value="RWS19215.1"/>
    <property type="molecule type" value="Genomic_DNA"/>
</dbReference>
<organism evidence="2 3">
    <name type="scientific">Leptotrombidium deliense</name>
    <dbReference type="NCBI Taxonomy" id="299467"/>
    <lineage>
        <taxon>Eukaryota</taxon>
        <taxon>Metazoa</taxon>
        <taxon>Ecdysozoa</taxon>
        <taxon>Arthropoda</taxon>
        <taxon>Chelicerata</taxon>
        <taxon>Arachnida</taxon>
        <taxon>Acari</taxon>
        <taxon>Acariformes</taxon>
        <taxon>Trombidiformes</taxon>
        <taxon>Prostigmata</taxon>
        <taxon>Anystina</taxon>
        <taxon>Parasitengona</taxon>
        <taxon>Trombiculoidea</taxon>
        <taxon>Trombiculidae</taxon>
        <taxon>Leptotrombidium</taxon>
    </lineage>
</organism>
<protein>
    <submittedName>
        <fullName evidence="2">Reverse transcriptase-like protein</fullName>
    </submittedName>
</protein>
<keyword evidence="2" id="KW-0695">RNA-directed DNA polymerase</keyword>
<feature type="non-terminal residue" evidence="2">
    <location>
        <position position="285"/>
    </location>
</feature>
<keyword evidence="3" id="KW-1185">Reference proteome</keyword>
<dbReference type="PANTHER" id="PTHR21301:SF10">
    <property type="entry name" value="REVERSE TRANSCRIPTASE DOMAIN-CONTAINING PROTEIN"/>
    <property type="match status" value="1"/>
</dbReference>
<evidence type="ECO:0000259" key="1">
    <source>
        <dbReference type="Pfam" id="PF26215"/>
    </source>
</evidence>
<keyword evidence="2" id="KW-0548">Nucleotidyltransferase</keyword>
<dbReference type="VEuPathDB" id="VectorBase:LDEU012825"/>
<name>A0A443RVL2_9ACAR</name>
<dbReference type="CDD" id="cd10442">
    <property type="entry name" value="GIY-YIG_PLEs"/>
    <property type="match status" value="1"/>
</dbReference>
<feature type="domain" description="Helix-turn-helix" evidence="1">
    <location>
        <begin position="100"/>
        <end position="160"/>
    </location>
</feature>
<proteinExistence type="predicted"/>
<evidence type="ECO:0000313" key="3">
    <source>
        <dbReference type="Proteomes" id="UP000288716"/>
    </source>
</evidence>
<dbReference type="PANTHER" id="PTHR21301">
    <property type="entry name" value="REVERSE TRANSCRIPTASE"/>
    <property type="match status" value="1"/>
</dbReference>
<dbReference type="GO" id="GO:0003964">
    <property type="term" value="F:RNA-directed DNA polymerase activity"/>
    <property type="evidence" value="ECO:0007669"/>
    <property type="project" value="UniProtKB-KW"/>
</dbReference>
<keyword evidence="2" id="KW-0808">Transferase</keyword>
<dbReference type="Proteomes" id="UP000288716">
    <property type="component" value="Unassembled WGS sequence"/>
</dbReference>
<dbReference type="AlphaFoldDB" id="A0A443RVL2"/>
<reference evidence="2 3" key="1">
    <citation type="journal article" date="2018" name="Gigascience">
        <title>Genomes of trombidid mites reveal novel predicted allergens and laterally-transferred genes associated with secondary metabolism.</title>
        <authorList>
            <person name="Dong X."/>
            <person name="Chaisiri K."/>
            <person name="Xia D."/>
            <person name="Armstrong S.D."/>
            <person name="Fang Y."/>
            <person name="Donnelly M.J."/>
            <person name="Kadowaki T."/>
            <person name="McGarry J.W."/>
            <person name="Darby A.C."/>
            <person name="Makepeace B.L."/>
        </authorList>
    </citation>
    <scope>NUCLEOTIDE SEQUENCE [LARGE SCALE GENOMIC DNA]</scope>
    <source>
        <strain evidence="2">UoL-UT</strain>
    </source>
</reference>